<dbReference type="EMBL" id="MEWX01000008">
    <property type="protein sequence ID" value="OGC81015.1"/>
    <property type="molecule type" value="Genomic_DNA"/>
</dbReference>
<proteinExistence type="predicted"/>
<feature type="domain" description="Guanylate kinase-like" evidence="1">
    <location>
        <begin position="1"/>
        <end position="185"/>
    </location>
</feature>
<dbReference type="InterPro" id="IPR008144">
    <property type="entry name" value="Guanylate_kin-like_dom"/>
</dbReference>
<evidence type="ECO:0000313" key="3">
    <source>
        <dbReference type="Proteomes" id="UP000176185"/>
    </source>
</evidence>
<dbReference type="Proteomes" id="UP000176185">
    <property type="component" value="Unassembled WGS sequence"/>
</dbReference>
<sequence length="186" mass="21317">MILTLTAASGVGKSTFLKTLPQYTSRKVLPLTSTTTRRPRGDELPGEYEHVSMNSFQKSLLLDRFLRVFEAYGNRYAHTRARVTEALTSENLYVPILVLPAVTLFVAHAEVIGERKHIHSVFLDLKDEGERRRRLENRSDKTPKRWMPELAEWRKMAEHSGVPFLYLDASDPPEVLAKKTAEYFAL</sequence>
<protein>
    <recommendedName>
        <fullName evidence="1">Guanylate kinase-like domain-containing protein</fullName>
    </recommendedName>
</protein>
<dbReference type="SUPFAM" id="SSF52540">
    <property type="entry name" value="P-loop containing nucleoside triphosphate hydrolases"/>
    <property type="match status" value="1"/>
</dbReference>
<comment type="caution">
    <text evidence="2">The sequence shown here is derived from an EMBL/GenBank/DDBJ whole genome shotgun (WGS) entry which is preliminary data.</text>
</comment>
<accession>A0A1F4XH28</accession>
<reference evidence="2 3" key="1">
    <citation type="journal article" date="2016" name="Nat. Commun.">
        <title>Thousands of microbial genomes shed light on interconnected biogeochemical processes in an aquifer system.</title>
        <authorList>
            <person name="Anantharaman K."/>
            <person name="Brown C.T."/>
            <person name="Hug L.A."/>
            <person name="Sharon I."/>
            <person name="Castelle C.J."/>
            <person name="Probst A.J."/>
            <person name="Thomas B.C."/>
            <person name="Singh A."/>
            <person name="Wilkins M.J."/>
            <person name="Karaoz U."/>
            <person name="Brodie E.L."/>
            <person name="Williams K.H."/>
            <person name="Hubbard S.S."/>
            <person name="Banfield J.F."/>
        </authorList>
    </citation>
    <scope>NUCLEOTIDE SEQUENCE [LARGE SCALE GENOMIC DNA]</scope>
</reference>
<dbReference type="InterPro" id="IPR008145">
    <property type="entry name" value="GK/Ca_channel_bsu"/>
</dbReference>
<dbReference type="PROSITE" id="PS50052">
    <property type="entry name" value="GUANYLATE_KINASE_2"/>
    <property type="match status" value="1"/>
</dbReference>
<gene>
    <name evidence="2" type="ORF">A2943_00370</name>
</gene>
<organism evidence="2 3">
    <name type="scientific">Candidatus Adlerbacteria bacterium RIFCSPLOWO2_01_FULL_51_16</name>
    <dbReference type="NCBI Taxonomy" id="1797243"/>
    <lineage>
        <taxon>Bacteria</taxon>
        <taxon>Candidatus Adleribacteriota</taxon>
    </lineage>
</organism>
<dbReference type="Gene3D" id="3.40.50.300">
    <property type="entry name" value="P-loop containing nucleotide triphosphate hydrolases"/>
    <property type="match status" value="1"/>
</dbReference>
<dbReference type="AlphaFoldDB" id="A0A1F4XH28"/>
<dbReference type="STRING" id="1797243.A2943_00370"/>
<evidence type="ECO:0000313" key="2">
    <source>
        <dbReference type="EMBL" id="OGC81015.1"/>
    </source>
</evidence>
<evidence type="ECO:0000259" key="1">
    <source>
        <dbReference type="PROSITE" id="PS50052"/>
    </source>
</evidence>
<dbReference type="InterPro" id="IPR027417">
    <property type="entry name" value="P-loop_NTPase"/>
</dbReference>
<dbReference type="Pfam" id="PF00625">
    <property type="entry name" value="Guanylate_kin"/>
    <property type="match status" value="1"/>
</dbReference>
<name>A0A1F4XH28_9BACT</name>